<dbReference type="InterPro" id="IPR050300">
    <property type="entry name" value="GDXG_lipolytic_enzyme"/>
</dbReference>
<dbReference type="PANTHER" id="PTHR48081:SF8">
    <property type="entry name" value="ALPHA_BETA HYDROLASE FOLD-3 DOMAIN-CONTAINING PROTEIN-RELATED"/>
    <property type="match status" value="1"/>
</dbReference>
<dbReference type="AlphaFoldDB" id="A0A158HJ62"/>
<dbReference type="Pfam" id="PF07859">
    <property type="entry name" value="Abhydrolase_3"/>
    <property type="match status" value="1"/>
</dbReference>
<dbReference type="Gene3D" id="3.40.50.1820">
    <property type="entry name" value="alpha/beta hydrolase"/>
    <property type="match status" value="1"/>
</dbReference>
<dbReference type="Proteomes" id="UP000054683">
    <property type="component" value="Unassembled WGS sequence"/>
</dbReference>
<reference evidence="3 4" key="1">
    <citation type="submission" date="2016-01" db="EMBL/GenBank/DDBJ databases">
        <authorList>
            <person name="Oliw E.H."/>
        </authorList>
    </citation>
    <scope>NUCLEOTIDE SEQUENCE [LARGE SCALE GENOMIC DNA]</scope>
    <source>
        <strain evidence="3">LMG 27134</strain>
    </source>
</reference>
<evidence type="ECO:0000259" key="2">
    <source>
        <dbReference type="Pfam" id="PF07859"/>
    </source>
</evidence>
<feature type="domain" description="Alpha/beta hydrolase fold-3" evidence="2">
    <location>
        <begin position="92"/>
        <end position="297"/>
    </location>
</feature>
<dbReference type="SUPFAM" id="SSF53474">
    <property type="entry name" value="alpha/beta-Hydrolases"/>
    <property type="match status" value="1"/>
</dbReference>
<evidence type="ECO:0000313" key="4">
    <source>
        <dbReference type="Proteomes" id="UP000054683"/>
    </source>
</evidence>
<proteinExistence type="predicted"/>
<name>A0A158HJ62_9BURK</name>
<organism evidence="3 4">
    <name type="scientific">Caballeronia udeis</name>
    <dbReference type="NCBI Taxonomy" id="1232866"/>
    <lineage>
        <taxon>Bacteria</taxon>
        <taxon>Pseudomonadati</taxon>
        <taxon>Pseudomonadota</taxon>
        <taxon>Betaproteobacteria</taxon>
        <taxon>Burkholderiales</taxon>
        <taxon>Burkholderiaceae</taxon>
        <taxon>Caballeronia</taxon>
    </lineage>
</organism>
<dbReference type="InterPro" id="IPR029058">
    <property type="entry name" value="AB_hydrolase_fold"/>
</dbReference>
<dbReference type="GO" id="GO:0016787">
    <property type="term" value="F:hydrolase activity"/>
    <property type="evidence" value="ECO:0007669"/>
    <property type="project" value="UniProtKB-KW"/>
</dbReference>
<dbReference type="PANTHER" id="PTHR48081">
    <property type="entry name" value="AB HYDROLASE SUPERFAMILY PROTEIN C4A8.06C"/>
    <property type="match status" value="1"/>
</dbReference>
<dbReference type="InterPro" id="IPR013094">
    <property type="entry name" value="AB_hydrolase_3"/>
</dbReference>
<sequence>MPLRQEWAVSIAIVRYDRIVLPDYRHLFQMSLPPEFVPSQLGWDGADALKITMASTLDLGLCIEDVRIAGHAQPITLRSYRPASDGSVLPVVLYFHGGGFVRGTLDDADITASTIARDTAAWVISVGYSLAPAFPFPAAPEDGYRAAQWAVANARAQRADANRIGVAGHDAGGNLATCLAAIARDRGDIVILAQALLAPLLDPSMTRMADENKVRSPDIGVTECAQCYRAYLPNASQRLHPYAAPLESRRLAGLPPALIASAQHDLLHIEAEKYAGELIAAGVPTEVTRHVNASHNALAADPAALADVVTFFKKRLRARTLAPLAAHQKIQTISTT</sequence>
<evidence type="ECO:0000256" key="1">
    <source>
        <dbReference type="ARBA" id="ARBA00022801"/>
    </source>
</evidence>
<accession>A0A158HJ62</accession>
<protein>
    <submittedName>
        <fullName evidence="3">Alpha/beta hydrolase</fullName>
    </submittedName>
</protein>
<evidence type="ECO:0000313" key="3">
    <source>
        <dbReference type="EMBL" id="SAL44404.1"/>
    </source>
</evidence>
<gene>
    <name evidence="3" type="ORF">AWB69_04504</name>
</gene>
<keyword evidence="1 3" id="KW-0378">Hydrolase</keyword>
<dbReference type="EMBL" id="FCOK02000031">
    <property type="protein sequence ID" value="SAL44404.1"/>
    <property type="molecule type" value="Genomic_DNA"/>
</dbReference>